<gene>
    <name evidence="3" type="primary">LOC108671986</name>
</gene>
<protein>
    <submittedName>
        <fullName evidence="3">Uncharacterized protein LOC108671986</fullName>
    </submittedName>
</protein>
<dbReference type="Pfam" id="PF05729">
    <property type="entry name" value="NACHT"/>
    <property type="match status" value="1"/>
</dbReference>
<proteinExistence type="predicted"/>
<dbReference type="SUPFAM" id="SSF52540">
    <property type="entry name" value="P-loop containing nucleoside triphosphate hydrolases"/>
    <property type="match status" value="2"/>
</dbReference>
<dbReference type="GeneID" id="108671986"/>
<reference evidence="3" key="1">
    <citation type="submission" date="2025-08" db="UniProtKB">
        <authorList>
            <consortium name="RefSeq"/>
        </authorList>
    </citation>
    <scope>IDENTIFICATION</scope>
    <source>
        <tissue evidence="3">Whole organism</tissue>
    </source>
</reference>
<keyword evidence="2" id="KW-1185">Reference proteome</keyword>
<evidence type="ECO:0000313" key="3">
    <source>
        <dbReference type="RefSeq" id="XP_018015082.1"/>
    </source>
</evidence>
<feature type="domain" description="NACHT" evidence="1">
    <location>
        <begin position="275"/>
        <end position="397"/>
    </location>
</feature>
<name>A0A8B7NN31_HYAAZ</name>
<evidence type="ECO:0000313" key="2">
    <source>
        <dbReference type="Proteomes" id="UP000694843"/>
    </source>
</evidence>
<feature type="non-terminal residue" evidence="3">
    <location>
        <position position="627"/>
    </location>
</feature>
<dbReference type="InterPro" id="IPR007111">
    <property type="entry name" value="NACHT_NTPase"/>
</dbReference>
<dbReference type="KEGG" id="hazt:108671986"/>
<dbReference type="Proteomes" id="UP000694843">
    <property type="component" value="Unplaced"/>
</dbReference>
<organism evidence="2 3">
    <name type="scientific">Hyalella azteca</name>
    <name type="common">Amphipod</name>
    <dbReference type="NCBI Taxonomy" id="294128"/>
    <lineage>
        <taxon>Eukaryota</taxon>
        <taxon>Metazoa</taxon>
        <taxon>Ecdysozoa</taxon>
        <taxon>Arthropoda</taxon>
        <taxon>Crustacea</taxon>
        <taxon>Multicrustacea</taxon>
        <taxon>Malacostraca</taxon>
        <taxon>Eumalacostraca</taxon>
        <taxon>Peracarida</taxon>
        <taxon>Amphipoda</taxon>
        <taxon>Senticaudata</taxon>
        <taxon>Talitrida</taxon>
        <taxon>Talitroidea</taxon>
        <taxon>Hyalellidae</taxon>
        <taxon>Hyalella</taxon>
    </lineage>
</organism>
<dbReference type="Gene3D" id="3.40.50.300">
    <property type="entry name" value="P-loop containing nucleotide triphosphate hydrolases"/>
    <property type="match status" value="1"/>
</dbReference>
<dbReference type="PROSITE" id="PS50837">
    <property type="entry name" value="NACHT"/>
    <property type="match status" value="1"/>
</dbReference>
<dbReference type="AlphaFoldDB" id="A0A8B7NN31"/>
<dbReference type="RefSeq" id="XP_018015082.1">
    <property type="nucleotide sequence ID" value="XM_018159593.2"/>
</dbReference>
<accession>A0A8B7NN31</accession>
<dbReference type="PANTHER" id="PTHR46312">
    <property type="entry name" value="NACHT DOMAIN-CONTAINING PROTEIN"/>
    <property type="match status" value="1"/>
</dbReference>
<evidence type="ECO:0000259" key="1">
    <source>
        <dbReference type="PROSITE" id="PS50837"/>
    </source>
</evidence>
<dbReference type="OrthoDB" id="120976at2759"/>
<sequence>MATTGPTGGSLASAGSVTDRTLKICVCNIFANLRLSPMLLGELVKTECHDKDDHETFIKYLDRLRANKKEETFSDEEWRKVFTFNLGNFKKETSPDKLDVTALFCLLSHILTKVKKYAPDRREDLYKKLRDVKDMRNKVLHNLDQLLNEKNFTDLTKTLFELIKEAKRFYPPSLDPKAPNFPAEDTKKKLSTEIKKLEDLDKGDIHYCISRLIMSGKPAVRELWETKLHSEVLLSGNDKVKRREVFHPLDVMVKAPDSEKTFSYTKIFEAFGTGNVVVVTGAAGAGKTTLVQNIVLQFFDLQQGTANYLSSFNQLVFFECRDRNTKKLSVVIKKHYEDLCRELGKDNVFQALLRIDVLFIIDAFDEFNKNSMKVVTEIIQMSWRPSCRVLITTRPHAMEKKLAPLLKSYDVSFTQYEIMPLTKLDDQIKFLGRYELSICSGTATGEMTKSFKLLSEDVRNQFTEPINLVNFCEIHKEFPDEISSWQTPGDVAPSILRLYKKRILSKLSDSDYSATDVLIADLFDVIGREALELLRDNSVTFSGEELLVLKKKCQEKIDATGKFDSDIILSVLLKEQKPLFKEGHKSYAFPHKTVQEIVAADHVVQRILADDDSLDSILGATAEEMPR</sequence>
<dbReference type="InterPro" id="IPR027417">
    <property type="entry name" value="P-loop_NTPase"/>
</dbReference>
<dbReference type="PANTHER" id="PTHR46312:SF2">
    <property type="entry name" value="NUCLEOTIDE-BINDING OLIGOMERIZATION DOMAIN-CONTAINING PROTEIN 2-LIKE"/>
    <property type="match status" value="1"/>
</dbReference>